<dbReference type="EMBL" id="GBXM01006682">
    <property type="protein sequence ID" value="JAI01896.1"/>
    <property type="molecule type" value="Transcribed_RNA"/>
</dbReference>
<organism evidence="1">
    <name type="scientific">Anguilla anguilla</name>
    <name type="common">European freshwater eel</name>
    <name type="synonym">Muraena anguilla</name>
    <dbReference type="NCBI Taxonomy" id="7936"/>
    <lineage>
        <taxon>Eukaryota</taxon>
        <taxon>Metazoa</taxon>
        <taxon>Chordata</taxon>
        <taxon>Craniata</taxon>
        <taxon>Vertebrata</taxon>
        <taxon>Euteleostomi</taxon>
        <taxon>Actinopterygii</taxon>
        <taxon>Neopterygii</taxon>
        <taxon>Teleostei</taxon>
        <taxon>Anguilliformes</taxon>
        <taxon>Anguillidae</taxon>
        <taxon>Anguilla</taxon>
    </lineage>
</organism>
<reference evidence="1" key="2">
    <citation type="journal article" date="2015" name="Fish Shellfish Immunol.">
        <title>Early steps in the European eel (Anguilla anguilla)-Vibrio vulnificus interaction in the gills: Role of the RtxA13 toxin.</title>
        <authorList>
            <person name="Callol A."/>
            <person name="Pajuelo D."/>
            <person name="Ebbesson L."/>
            <person name="Teles M."/>
            <person name="MacKenzie S."/>
            <person name="Amaro C."/>
        </authorList>
    </citation>
    <scope>NUCLEOTIDE SEQUENCE</scope>
</reference>
<proteinExistence type="predicted"/>
<evidence type="ECO:0000313" key="1">
    <source>
        <dbReference type="EMBL" id="JAI01896.1"/>
    </source>
</evidence>
<dbReference type="AlphaFoldDB" id="A0A0E9XJ85"/>
<reference evidence="1" key="1">
    <citation type="submission" date="2014-11" db="EMBL/GenBank/DDBJ databases">
        <authorList>
            <person name="Amaro Gonzalez C."/>
        </authorList>
    </citation>
    <scope>NUCLEOTIDE SEQUENCE</scope>
</reference>
<protein>
    <submittedName>
        <fullName evidence="1">Uncharacterized protein</fullName>
    </submittedName>
</protein>
<name>A0A0E9XJ85_ANGAN</name>
<sequence>MLRSVLETKTFNMSLNRQLMGFPSAGSSNMPLLQKQFTLVSTDCV</sequence>
<accession>A0A0E9XJ85</accession>